<dbReference type="GO" id="GO:0005737">
    <property type="term" value="C:cytoplasm"/>
    <property type="evidence" value="ECO:0007669"/>
    <property type="project" value="UniProtKB-SubCell"/>
</dbReference>
<keyword evidence="3 8" id="KW-0597">Phosphoprotein</keyword>
<protein>
    <recommendedName>
        <fullName evidence="13">DNA-binding response regulator</fullName>
    </recommendedName>
</protein>
<dbReference type="RefSeq" id="WP_113033108.1">
    <property type="nucleotide sequence ID" value="NZ_QMFB01000014.1"/>
</dbReference>
<organism evidence="11 12">
    <name type="scientific">Paenibacillus contaminans</name>
    <dbReference type="NCBI Taxonomy" id="450362"/>
    <lineage>
        <taxon>Bacteria</taxon>
        <taxon>Bacillati</taxon>
        <taxon>Bacillota</taxon>
        <taxon>Bacilli</taxon>
        <taxon>Bacillales</taxon>
        <taxon>Paenibacillaceae</taxon>
        <taxon>Paenibacillus</taxon>
    </lineage>
</organism>
<gene>
    <name evidence="11" type="ORF">DQG23_22355</name>
</gene>
<dbReference type="SMART" id="SM00342">
    <property type="entry name" value="HTH_ARAC"/>
    <property type="match status" value="1"/>
</dbReference>
<dbReference type="InterPro" id="IPR041522">
    <property type="entry name" value="CdaR_GGDEF"/>
</dbReference>
<keyword evidence="7" id="KW-0804">Transcription</keyword>
<keyword evidence="5" id="KW-0805">Transcription regulation</keyword>
<dbReference type="InterPro" id="IPR011006">
    <property type="entry name" value="CheY-like_superfamily"/>
</dbReference>
<dbReference type="InterPro" id="IPR051552">
    <property type="entry name" value="HptR"/>
</dbReference>
<keyword evidence="6" id="KW-0238">DNA-binding</keyword>
<evidence type="ECO:0000313" key="12">
    <source>
        <dbReference type="Proteomes" id="UP000250369"/>
    </source>
</evidence>
<dbReference type="SUPFAM" id="SSF52172">
    <property type="entry name" value="CheY-like"/>
    <property type="match status" value="1"/>
</dbReference>
<dbReference type="EMBL" id="QMFB01000014">
    <property type="protein sequence ID" value="RAV18901.1"/>
    <property type="molecule type" value="Genomic_DNA"/>
</dbReference>
<comment type="caution">
    <text evidence="11">The sequence shown here is derived from an EMBL/GenBank/DDBJ whole genome shotgun (WGS) entry which is preliminary data.</text>
</comment>
<accession>A0A329MG29</accession>
<keyword evidence="4" id="KW-0902">Two-component regulatory system</keyword>
<dbReference type="GO" id="GO:0003700">
    <property type="term" value="F:DNA-binding transcription factor activity"/>
    <property type="evidence" value="ECO:0007669"/>
    <property type="project" value="InterPro"/>
</dbReference>
<evidence type="ECO:0000259" key="10">
    <source>
        <dbReference type="PROSITE" id="PS50110"/>
    </source>
</evidence>
<feature type="domain" description="Response regulatory" evidence="10">
    <location>
        <begin position="3"/>
        <end position="120"/>
    </location>
</feature>
<dbReference type="SUPFAM" id="SSF46689">
    <property type="entry name" value="Homeodomain-like"/>
    <property type="match status" value="1"/>
</dbReference>
<evidence type="ECO:0000256" key="2">
    <source>
        <dbReference type="ARBA" id="ARBA00022490"/>
    </source>
</evidence>
<keyword evidence="2" id="KW-0963">Cytoplasm</keyword>
<evidence type="ECO:0008006" key="13">
    <source>
        <dbReference type="Google" id="ProtNLM"/>
    </source>
</evidence>
<comment type="subcellular location">
    <subcellularLocation>
        <location evidence="1">Cytoplasm</location>
    </subcellularLocation>
</comment>
<dbReference type="SMART" id="SM00448">
    <property type="entry name" value="REC"/>
    <property type="match status" value="1"/>
</dbReference>
<dbReference type="GO" id="GO:0000160">
    <property type="term" value="P:phosphorelay signal transduction system"/>
    <property type="evidence" value="ECO:0007669"/>
    <property type="project" value="UniProtKB-KW"/>
</dbReference>
<dbReference type="Gene3D" id="1.10.10.60">
    <property type="entry name" value="Homeodomain-like"/>
    <property type="match status" value="2"/>
</dbReference>
<evidence type="ECO:0000259" key="9">
    <source>
        <dbReference type="PROSITE" id="PS01124"/>
    </source>
</evidence>
<evidence type="ECO:0000256" key="3">
    <source>
        <dbReference type="ARBA" id="ARBA00022553"/>
    </source>
</evidence>
<name>A0A329MG29_9BACL</name>
<evidence type="ECO:0000313" key="11">
    <source>
        <dbReference type="EMBL" id="RAV18901.1"/>
    </source>
</evidence>
<dbReference type="InterPro" id="IPR009057">
    <property type="entry name" value="Homeodomain-like_sf"/>
</dbReference>
<dbReference type="Pfam" id="PF12833">
    <property type="entry name" value="HTH_18"/>
    <property type="match status" value="1"/>
</dbReference>
<evidence type="ECO:0000256" key="1">
    <source>
        <dbReference type="ARBA" id="ARBA00004496"/>
    </source>
</evidence>
<dbReference type="Pfam" id="PF17853">
    <property type="entry name" value="GGDEF_2"/>
    <property type="match status" value="1"/>
</dbReference>
<evidence type="ECO:0000256" key="8">
    <source>
        <dbReference type="PROSITE-ProRule" id="PRU00169"/>
    </source>
</evidence>
<sequence length="537" mass="61934">MYTMLIVDDNPNDRSGITELIDWEEEFIEVVGTAINGEDGFHKAIALKPDLVLTDVSMPIQNGIEMTEMIKQELPDTQFIFMSCFDDVEYLQSAINLDVCAYVLKPIVIPELVKAVGKMRKLKEVDMKREKHEAELVALVEQSLPLLQEQFLKELFYSSAWDGNELAARMKYLKMDLECEQYCVFCVQIDNYGIHYTNESMDQRHLLIYRLQKCVQEAITNPHDSCFLASQGYDRIVGIKKYSKSDISGNLDDITECANHCMELANQRLGLHVTIGISGLSDNLNDVAEQYGRAEYAVKSKIYSSGNRIIFHSEVYEPDHQVHYNYKNMYDELRNVVMGCDEASKLKFMETYLSQEAKFTENYIKSISYTIVNILHTILVENGKRFGDIFEDDFTIWRNLSLIETFADIKQFIMNTIHSVCDCLNKYNGKRNSIVDDIKAVIDEKYAEIENVNQIVEKMFISASHANLVFKQVTGSTIFDWVTAKRMEIAKQMLLNPYVKIYEIPEKIGYKTGAHFRSVFKGYTGTTPKQYQEKYSR</sequence>
<evidence type="ECO:0000256" key="5">
    <source>
        <dbReference type="ARBA" id="ARBA00023015"/>
    </source>
</evidence>
<dbReference type="CDD" id="cd17536">
    <property type="entry name" value="REC_YesN-like"/>
    <property type="match status" value="1"/>
</dbReference>
<dbReference type="AlphaFoldDB" id="A0A329MG29"/>
<evidence type="ECO:0000256" key="6">
    <source>
        <dbReference type="ARBA" id="ARBA00023125"/>
    </source>
</evidence>
<dbReference type="OrthoDB" id="2524433at2"/>
<dbReference type="PROSITE" id="PS50110">
    <property type="entry name" value="RESPONSE_REGULATORY"/>
    <property type="match status" value="1"/>
</dbReference>
<feature type="domain" description="HTH araC/xylS-type" evidence="9">
    <location>
        <begin position="436"/>
        <end position="534"/>
    </location>
</feature>
<dbReference type="InterPro" id="IPR018060">
    <property type="entry name" value="HTH_AraC"/>
</dbReference>
<keyword evidence="12" id="KW-1185">Reference proteome</keyword>
<dbReference type="Proteomes" id="UP000250369">
    <property type="component" value="Unassembled WGS sequence"/>
</dbReference>
<dbReference type="PANTHER" id="PTHR42713">
    <property type="entry name" value="HISTIDINE KINASE-RELATED"/>
    <property type="match status" value="1"/>
</dbReference>
<evidence type="ECO:0000256" key="7">
    <source>
        <dbReference type="ARBA" id="ARBA00023163"/>
    </source>
</evidence>
<dbReference type="PROSITE" id="PS01124">
    <property type="entry name" value="HTH_ARAC_FAMILY_2"/>
    <property type="match status" value="1"/>
</dbReference>
<reference evidence="11 12" key="1">
    <citation type="journal article" date="2009" name="Int. J. Syst. Evol. Microbiol.">
        <title>Paenibacillus contaminans sp. nov., isolated from a contaminated laboratory plate.</title>
        <authorList>
            <person name="Chou J.H."/>
            <person name="Lee J.H."/>
            <person name="Lin M.C."/>
            <person name="Chang P.S."/>
            <person name="Arun A.B."/>
            <person name="Young C.C."/>
            <person name="Chen W.M."/>
        </authorList>
    </citation>
    <scope>NUCLEOTIDE SEQUENCE [LARGE SCALE GENOMIC DNA]</scope>
    <source>
        <strain evidence="11 12">CKOBP-6</strain>
    </source>
</reference>
<evidence type="ECO:0000256" key="4">
    <source>
        <dbReference type="ARBA" id="ARBA00023012"/>
    </source>
</evidence>
<proteinExistence type="predicted"/>
<dbReference type="Pfam" id="PF00072">
    <property type="entry name" value="Response_reg"/>
    <property type="match status" value="1"/>
</dbReference>
<dbReference type="InterPro" id="IPR001789">
    <property type="entry name" value="Sig_transdc_resp-reg_receiver"/>
</dbReference>
<dbReference type="GO" id="GO:0043565">
    <property type="term" value="F:sequence-specific DNA binding"/>
    <property type="evidence" value="ECO:0007669"/>
    <property type="project" value="InterPro"/>
</dbReference>
<feature type="modified residue" description="4-aspartylphosphate" evidence="8">
    <location>
        <position position="55"/>
    </location>
</feature>
<dbReference type="Gene3D" id="3.40.50.2300">
    <property type="match status" value="1"/>
</dbReference>
<dbReference type="PANTHER" id="PTHR42713:SF3">
    <property type="entry name" value="TRANSCRIPTIONAL REGULATORY PROTEIN HPTR"/>
    <property type="match status" value="1"/>
</dbReference>